<organism evidence="1 2">
    <name type="scientific">Porites evermanni</name>
    <dbReference type="NCBI Taxonomy" id="104178"/>
    <lineage>
        <taxon>Eukaryota</taxon>
        <taxon>Metazoa</taxon>
        <taxon>Cnidaria</taxon>
        <taxon>Anthozoa</taxon>
        <taxon>Hexacorallia</taxon>
        <taxon>Scleractinia</taxon>
        <taxon>Fungiina</taxon>
        <taxon>Poritidae</taxon>
        <taxon>Porites</taxon>
    </lineage>
</organism>
<dbReference type="PANTHER" id="PTHR38636">
    <property type="entry name" value="PROTEIN CBG20488"/>
    <property type="match status" value="1"/>
</dbReference>
<protein>
    <submittedName>
        <fullName evidence="1">Uncharacterized protein</fullName>
    </submittedName>
</protein>
<evidence type="ECO:0000313" key="1">
    <source>
        <dbReference type="EMBL" id="CAH3029119.1"/>
    </source>
</evidence>
<accession>A0ABN8MHF5</accession>
<proteinExistence type="predicted"/>
<comment type="caution">
    <text evidence="1">The sequence shown here is derived from an EMBL/GenBank/DDBJ whole genome shotgun (WGS) entry which is preliminary data.</text>
</comment>
<evidence type="ECO:0000313" key="2">
    <source>
        <dbReference type="Proteomes" id="UP001159427"/>
    </source>
</evidence>
<name>A0ABN8MHF5_9CNID</name>
<reference evidence="1 2" key="1">
    <citation type="submission" date="2022-05" db="EMBL/GenBank/DDBJ databases">
        <authorList>
            <consortium name="Genoscope - CEA"/>
            <person name="William W."/>
        </authorList>
    </citation>
    <scope>NUCLEOTIDE SEQUENCE [LARGE SCALE GENOMIC DNA]</scope>
</reference>
<dbReference type="InterPro" id="IPR013869">
    <property type="entry name" value="DUF1757"/>
</dbReference>
<dbReference type="PANTHER" id="PTHR38636:SF1">
    <property type="entry name" value="CHLORIDE CHANNEL PROTEIN CLC-D"/>
    <property type="match status" value="1"/>
</dbReference>
<dbReference type="EMBL" id="CALNXI010000553">
    <property type="protein sequence ID" value="CAH3029119.1"/>
    <property type="molecule type" value="Genomic_DNA"/>
</dbReference>
<keyword evidence="2" id="KW-1185">Reference proteome</keyword>
<sequence>MNRNFCWCRNLLGQKLSDDEMGNIKHPAAELYAHVTFKSIQAGAVLGMVLFAPAVRLAAGPRTLAALTETAIRYGRKGAIIGVPLVSVLTYARAASGEGINEDGYIDRAYRLRYNRNQIRVDQASILGTLGGAGGSLLLGGSAVNGAVVGLVGGTVAMGLYNTIFAERHL</sequence>
<gene>
    <name evidence="1" type="ORF">PEVE_00035581</name>
</gene>
<dbReference type="Pfam" id="PF08560">
    <property type="entry name" value="DUF1757"/>
    <property type="match status" value="1"/>
</dbReference>
<dbReference type="Proteomes" id="UP001159427">
    <property type="component" value="Unassembled WGS sequence"/>
</dbReference>